<dbReference type="HOGENOM" id="CLU_2363316_0_0_1"/>
<feature type="region of interest" description="Disordered" evidence="1">
    <location>
        <begin position="82"/>
        <end position="102"/>
    </location>
</feature>
<reference evidence="2" key="3">
    <citation type="submission" date="2018-05" db="EMBL/GenBank/DDBJ databases">
        <title>OgluRS3 (Oryza glumaepatula Reference Sequence Version 3).</title>
        <authorList>
            <person name="Zhang J."/>
            <person name="Kudrna D."/>
            <person name="Lee S."/>
            <person name="Talag J."/>
            <person name="Welchert J."/>
            <person name="Wing R.A."/>
        </authorList>
    </citation>
    <scope>NUCLEOTIDE SEQUENCE [LARGE SCALE GENOMIC DNA]</scope>
</reference>
<sequence length="102" mass="11535">MAERRLAMDRTSKKKLGKQRKEIEEFQKFQNQVGIDRLPEVGGSRTWTGYKKGKLGMGRLATAGCSEGGSEVRQDWLRRRQGRRKGIGKRQIIGSGTSKHTC</sequence>
<protein>
    <submittedName>
        <fullName evidence="2">Uncharacterized protein</fullName>
    </submittedName>
</protein>
<reference evidence="2" key="2">
    <citation type="submission" date="2015-04" db="UniProtKB">
        <authorList>
            <consortium name="EnsemblPlants"/>
        </authorList>
    </citation>
    <scope>IDENTIFICATION</scope>
</reference>
<evidence type="ECO:0000313" key="3">
    <source>
        <dbReference type="Proteomes" id="UP000026961"/>
    </source>
</evidence>
<evidence type="ECO:0000313" key="2">
    <source>
        <dbReference type="EnsemblPlants" id="OGLUM01G39910.1"/>
    </source>
</evidence>
<name>A0A0D9YGT7_9ORYZ</name>
<dbReference type="EnsemblPlants" id="OGLUM01G39910.1">
    <property type="protein sequence ID" value="OGLUM01G39910.1"/>
    <property type="gene ID" value="OGLUM01G39910"/>
</dbReference>
<dbReference type="Gramene" id="OGLUM01G39910.1">
    <property type="protein sequence ID" value="OGLUM01G39910.1"/>
    <property type="gene ID" value="OGLUM01G39910"/>
</dbReference>
<reference evidence="2" key="1">
    <citation type="submission" date="2013-08" db="EMBL/GenBank/DDBJ databases">
        <title>Oryza genome evolution.</title>
        <authorList>
            <person name="Wing R.A."/>
            <person name="Panaud O."/>
            <person name="Oliveira A.C."/>
        </authorList>
    </citation>
    <scope>NUCLEOTIDE SEQUENCE</scope>
</reference>
<dbReference type="AlphaFoldDB" id="A0A0D9YGT7"/>
<accession>A0A0D9YGT7</accession>
<organism evidence="2">
    <name type="scientific">Oryza glumipatula</name>
    <dbReference type="NCBI Taxonomy" id="40148"/>
    <lineage>
        <taxon>Eukaryota</taxon>
        <taxon>Viridiplantae</taxon>
        <taxon>Streptophyta</taxon>
        <taxon>Embryophyta</taxon>
        <taxon>Tracheophyta</taxon>
        <taxon>Spermatophyta</taxon>
        <taxon>Magnoliopsida</taxon>
        <taxon>Liliopsida</taxon>
        <taxon>Poales</taxon>
        <taxon>Poaceae</taxon>
        <taxon>BOP clade</taxon>
        <taxon>Oryzoideae</taxon>
        <taxon>Oryzeae</taxon>
        <taxon>Oryzinae</taxon>
        <taxon>Oryza</taxon>
    </lineage>
</organism>
<feature type="region of interest" description="Disordered" evidence="1">
    <location>
        <begin position="1"/>
        <end position="20"/>
    </location>
</feature>
<evidence type="ECO:0000256" key="1">
    <source>
        <dbReference type="SAM" id="MobiDB-lite"/>
    </source>
</evidence>
<proteinExistence type="predicted"/>
<keyword evidence="3" id="KW-1185">Reference proteome</keyword>
<feature type="compositionally biased region" description="Basic and acidic residues" evidence="1">
    <location>
        <begin position="1"/>
        <end position="11"/>
    </location>
</feature>
<dbReference type="Proteomes" id="UP000026961">
    <property type="component" value="Chromosome 1"/>
</dbReference>